<dbReference type="Pfam" id="PF20797">
    <property type="entry name" value="HepT-like_2"/>
    <property type="match status" value="1"/>
</dbReference>
<reference evidence="4" key="1">
    <citation type="submission" date="2017-05" db="EMBL/GenBank/DDBJ databases">
        <title>Physiological properties and genetic analysis related to exopolysaccharide production of fresh-water unicellular cyanobacterium Aphanothece sacrum, Suizenji Nori, that has been cultured as a food source in Japan.</title>
        <authorList>
            <person name="Kanesaki Y."/>
            <person name="Yoshikawa S."/>
            <person name="Ohki K."/>
        </authorList>
    </citation>
    <scope>NUCLEOTIDE SEQUENCE [LARGE SCALE GENOMIC DNA]</scope>
    <source>
        <strain evidence="4">FPU1</strain>
    </source>
</reference>
<feature type="coiled-coil region" evidence="1">
    <location>
        <begin position="125"/>
        <end position="152"/>
    </location>
</feature>
<evidence type="ECO:0000256" key="1">
    <source>
        <dbReference type="SAM" id="Coils"/>
    </source>
</evidence>
<feature type="domain" description="HepT-like" evidence="2">
    <location>
        <begin position="45"/>
        <end position="152"/>
    </location>
</feature>
<evidence type="ECO:0000313" key="4">
    <source>
        <dbReference type="Proteomes" id="UP000287247"/>
    </source>
</evidence>
<keyword evidence="4" id="KW-1185">Reference proteome</keyword>
<organism evidence="3 4">
    <name type="scientific">Aphanothece sacrum FPU1</name>
    <dbReference type="NCBI Taxonomy" id="1920663"/>
    <lineage>
        <taxon>Bacteria</taxon>
        <taxon>Bacillati</taxon>
        <taxon>Cyanobacteriota</taxon>
        <taxon>Cyanophyceae</taxon>
        <taxon>Oscillatoriophycideae</taxon>
        <taxon>Chroococcales</taxon>
        <taxon>Aphanothecaceae</taxon>
        <taxon>Aphanothece</taxon>
    </lineage>
</organism>
<protein>
    <recommendedName>
        <fullName evidence="2">HepT-like domain-containing protein</fullName>
    </recommendedName>
</protein>
<evidence type="ECO:0000313" key="3">
    <source>
        <dbReference type="EMBL" id="GBF80173.1"/>
    </source>
</evidence>
<dbReference type="RefSeq" id="WP_124975005.1">
    <property type="nucleotide sequence ID" value="NZ_BDQK01000006.1"/>
</dbReference>
<dbReference type="AlphaFoldDB" id="A0A401IFW0"/>
<comment type="caution">
    <text evidence="3">The sequence shown here is derived from an EMBL/GenBank/DDBJ whole genome shotgun (WGS) entry which is preliminary data.</text>
</comment>
<evidence type="ECO:0000259" key="2">
    <source>
        <dbReference type="Pfam" id="PF20797"/>
    </source>
</evidence>
<keyword evidence="1" id="KW-0175">Coiled coil</keyword>
<proteinExistence type="predicted"/>
<dbReference type="InterPro" id="IPR048769">
    <property type="entry name" value="HepT-like_dom"/>
</dbReference>
<dbReference type="Proteomes" id="UP000287247">
    <property type="component" value="Unassembled WGS sequence"/>
</dbReference>
<dbReference type="OrthoDB" id="9792853at2"/>
<accession>A0A401IFW0</accession>
<sequence>MDKNTLIILKTDLNAQLKLIQSISQKLNERANGLNSDDIIRLESVAYQIHNLYNATEDLLKIVATYFENNITEMTKWHSALLQRMAQDIVGIRPGLLSQETFLLLNSLRGFRHFFRHAYGTPIEYEQLKINLDKARNLLPNLEKDIANFIETISNLD</sequence>
<gene>
    <name evidence="3" type="ORF">AsFPU1_1574</name>
</gene>
<dbReference type="EMBL" id="BDQK01000006">
    <property type="protein sequence ID" value="GBF80173.1"/>
    <property type="molecule type" value="Genomic_DNA"/>
</dbReference>
<name>A0A401IFW0_APHSA</name>